<evidence type="ECO:0000313" key="2">
    <source>
        <dbReference type="Proteomes" id="UP001156702"/>
    </source>
</evidence>
<gene>
    <name evidence="1" type="ORF">GCM10007923_24570</name>
</gene>
<evidence type="ECO:0000313" key="1">
    <source>
        <dbReference type="EMBL" id="GLR51249.1"/>
    </source>
</evidence>
<dbReference type="RefSeq" id="WP_244768406.1">
    <property type="nucleotide sequence ID" value="NZ_BSOP01000018.1"/>
</dbReference>
<protein>
    <submittedName>
        <fullName evidence="1">Uncharacterized protein</fullName>
    </submittedName>
</protein>
<organism evidence="1 2">
    <name type="scientific">Shinella yambaruensis</name>
    <dbReference type="NCBI Taxonomy" id="415996"/>
    <lineage>
        <taxon>Bacteria</taxon>
        <taxon>Pseudomonadati</taxon>
        <taxon>Pseudomonadota</taxon>
        <taxon>Alphaproteobacteria</taxon>
        <taxon>Hyphomicrobiales</taxon>
        <taxon>Rhizobiaceae</taxon>
        <taxon>Shinella</taxon>
    </lineage>
</organism>
<name>A0ABQ5ZKL0_9HYPH</name>
<comment type="caution">
    <text evidence="1">The sequence shown here is derived from an EMBL/GenBank/DDBJ whole genome shotgun (WGS) entry which is preliminary data.</text>
</comment>
<sequence>MSDRLAPVHIHPTRPIADGILFDDLDGAPLDVVNRLAARQMVFVTYVRLNRRQYGGRIVARSEAEAEQIAFGRGLGETVVGTLVLAGYLKGHSR</sequence>
<dbReference type="Proteomes" id="UP001156702">
    <property type="component" value="Unassembled WGS sequence"/>
</dbReference>
<keyword evidence="2" id="KW-1185">Reference proteome</keyword>
<dbReference type="EMBL" id="BSOP01000018">
    <property type="protein sequence ID" value="GLR51249.1"/>
    <property type="molecule type" value="Genomic_DNA"/>
</dbReference>
<proteinExistence type="predicted"/>
<reference evidence="2" key="1">
    <citation type="journal article" date="2019" name="Int. J. Syst. Evol. Microbiol.">
        <title>The Global Catalogue of Microorganisms (GCM) 10K type strain sequencing project: providing services to taxonomists for standard genome sequencing and annotation.</title>
        <authorList>
            <consortium name="The Broad Institute Genomics Platform"/>
            <consortium name="The Broad Institute Genome Sequencing Center for Infectious Disease"/>
            <person name="Wu L."/>
            <person name="Ma J."/>
        </authorList>
    </citation>
    <scope>NUCLEOTIDE SEQUENCE [LARGE SCALE GENOMIC DNA]</scope>
    <source>
        <strain evidence="2">NBRC 102122</strain>
    </source>
</reference>
<accession>A0ABQ5ZKL0</accession>